<gene>
    <name evidence="10" type="primary">recD_2</name>
    <name evidence="10" type="ORF">NRB20_16080</name>
</gene>
<dbReference type="GO" id="GO:0005524">
    <property type="term" value="F:ATP binding"/>
    <property type="evidence" value="ECO:0007669"/>
    <property type="project" value="UniProtKB-KW"/>
</dbReference>
<keyword evidence="5" id="KW-0067">ATP-binding</keyword>
<dbReference type="AlphaFoldDB" id="A0A7K0CYG8"/>
<dbReference type="InterPro" id="IPR041679">
    <property type="entry name" value="DNA2/NAM7-like_C"/>
</dbReference>
<evidence type="ECO:0000256" key="2">
    <source>
        <dbReference type="ARBA" id="ARBA00022741"/>
    </source>
</evidence>
<accession>A0A7K0CYG8</accession>
<keyword evidence="3 10" id="KW-0378">Hydrolase</keyword>
<evidence type="ECO:0000313" key="11">
    <source>
        <dbReference type="Proteomes" id="UP000438448"/>
    </source>
</evidence>
<dbReference type="InterPro" id="IPR027417">
    <property type="entry name" value="P-loop_NTPase"/>
</dbReference>
<dbReference type="Pfam" id="PF13086">
    <property type="entry name" value="AAA_11"/>
    <property type="match status" value="1"/>
</dbReference>
<evidence type="ECO:0000259" key="9">
    <source>
        <dbReference type="Pfam" id="PF13087"/>
    </source>
</evidence>
<dbReference type="Gene3D" id="3.40.50.300">
    <property type="entry name" value="P-loop containing nucleotide triphosphate hydrolases"/>
    <property type="match status" value="2"/>
</dbReference>
<evidence type="ECO:0000256" key="3">
    <source>
        <dbReference type="ARBA" id="ARBA00022801"/>
    </source>
</evidence>
<dbReference type="InterPro" id="IPR024402">
    <property type="entry name" value="DUF2726"/>
</dbReference>
<sequence length="920" mass="104069">MIDPRQVAILVEENGAVIDKTAKIETFQENPTTVQIVYTGRSQPYNYRRQRVTILDRPTPVRLDANLCVEVHGSVWTNATTVLQFGPWTRVFYRKGTTETYRTYPASDVHFVHSVAQHTGPAQILAYLRAALPPQDPLYDVYAKLKFVHADSALARYLEVRPIETSDNAVTPIFPFASNLSQNRAVEQALRQSISVIEGPPGTGKTQTILNLIANIICSDLGTVGVVSFNNAAVDNVRDKLVDEGFGYAVANLGNQDKQQKFFAAQPTRNAEVRRLVEAAAIPMPSPKQVADLGRTLRRWQEADRRLAQARQEIDAYLLEHQHFEHHLERHELPDLDRLPLLRRSPERILDYLAETAMDADETGRMRQLVRKVRSYLRYGPTGQLDADTTEVVLALQRTYYERRISALRHRIEQAEKELRRADFAGKSAEHRELSIRTLRGTLQQRYAAMSPTTYTQDSYRRSGFAAFGRDYPVILSTCHSLARSLPDGYLLDYLIIDESSQVSLLAAAPALACARTVVIVGDLRQLQPVVKEVTPNAAAAPAPAYDYLEHSIQSSFIDLYGEALTSTMLREHYRCDPAIIGFCNKTFYGGQLVPFTTSTPGSHPLRVVRTVEGNHMRQHRDRGRSNQREVDVIVQQVIPQYCSDVEPEDIGITTPYRRQVDKLADSSLIEGIANDTVHKFQGRQKEAIIMTTVLDETWRGRLGTDFVDDPHLVNVAVSRAGKRFLLVTNHSLMPTSRNIGDLIGYIQYHNPNEPLVEGSILSVFDLLYRDYSARLQPLARRLRTDLRYKSENIMLTVLRDILAEDPYTRLEVVPHVLLNSTLPDLTRLTAEQATYVRNRAELDFVIYNRITLRLVLAIEVDGFKFHEDNPAQLAKDALKNAICATYEIPLLRLPTTGSEEHRRIRERLDALLEPPAGPR</sequence>
<dbReference type="EC" id="3.1.11.5" evidence="10"/>
<dbReference type="GO" id="GO:0008854">
    <property type="term" value="F:exodeoxyribonuclease V activity"/>
    <property type="evidence" value="ECO:0007669"/>
    <property type="project" value="UniProtKB-EC"/>
</dbReference>
<keyword evidence="4" id="KW-0347">Helicase</keyword>
<dbReference type="Pfam" id="PF13087">
    <property type="entry name" value="AAA_12"/>
    <property type="match status" value="1"/>
</dbReference>
<protein>
    <submittedName>
        <fullName evidence="10">RecBCD enzyme subunit RecD</fullName>
        <ecNumber evidence="10">3.1.11.5</ecNumber>
    </submittedName>
</protein>
<keyword evidence="11" id="KW-1185">Reference proteome</keyword>
<organism evidence="10 11">
    <name type="scientific">Nocardia macrotermitis</name>
    <dbReference type="NCBI Taxonomy" id="2585198"/>
    <lineage>
        <taxon>Bacteria</taxon>
        <taxon>Bacillati</taxon>
        <taxon>Actinomycetota</taxon>
        <taxon>Actinomycetes</taxon>
        <taxon>Mycobacteriales</taxon>
        <taxon>Nocardiaceae</taxon>
        <taxon>Nocardia</taxon>
    </lineage>
</organism>
<dbReference type="CDD" id="cd17934">
    <property type="entry name" value="DEXXQc_Upf1-like"/>
    <property type="match status" value="1"/>
</dbReference>
<dbReference type="RefSeq" id="WP_153409042.1">
    <property type="nucleotide sequence ID" value="NZ_WEGK01000003.1"/>
</dbReference>
<evidence type="ECO:0000256" key="4">
    <source>
        <dbReference type="ARBA" id="ARBA00022806"/>
    </source>
</evidence>
<evidence type="ECO:0000313" key="10">
    <source>
        <dbReference type="EMBL" id="MQY18529.1"/>
    </source>
</evidence>
<dbReference type="GO" id="GO:0043139">
    <property type="term" value="F:5'-3' DNA helicase activity"/>
    <property type="evidence" value="ECO:0007669"/>
    <property type="project" value="TreeGrafter"/>
</dbReference>
<dbReference type="InterPro" id="IPR041677">
    <property type="entry name" value="DNA2/NAM7_AAA_11"/>
</dbReference>
<feature type="domain" description="DUF2726" evidence="7">
    <location>
        <begin position="787"/>
        <end position="911"/>
    </location>
</feature>
<evidence type="ECO:0000256" key="5">
    <source>
        <dbReference type="ARBA" id="ARBA00022840"/>
    </source>
</evidence>
<evidence type="ECO:0000256" key="1">
    <source>
        <dbReference type="ARBA" id="ARBA00007913"/>
    </source>
</evidence>
<dbReference type="Pfam" id="PF10881">
    <property type="entry name" value="DUF2726"/>
    <property type="match status" value="1"/>
</dbReference>
<dbReference type="PANTHER" id="PTHR43788">
    <property type="entry name" value="DNA2/NAM7 HELICASE FAMILY MEMBER"/>
    <property type="match status" value="1"/>
</dbReference>
<dbReference type="CDD" id="cd18808">
    <property type="entry name" value="SF1_C_Upf1"/>
    <property type="match status" value="1"/>
</dbReference>
<dbReference type="PANTHER" id="PTHR43788:SF8">
    <property type="entry name" value="DNA-BINDING PROTEIN SMUBP-2"/>
    <property type="match status" value="1"/>
</dbReference>
<proteinExistence type="inferred from homology"/>
<dbReference type="InterPro" id="IPR047187">
    <property type="entry name" value="SF1_C_Upf1"/>
</dbReference>
<keyword evidence="6" id="KW-0175">Coiled coil</keyword>
<evidence type="ECO:0000259" key="7">
    <source>
        <dbReference type="Pfam" id="PF10881"/>
    </source>
</evidence>
<name>A0A7K0CYG8_9NOCA</name>
<dbReference type="InterPro" id="IPR050534">
    <property type="entry name" value="Coronavir_polyprotein_1ab"/>
</dbReference>
<dbReference type="SUPFAM" id="SSF52540">
    <property type="entry name" value="P-loop containing nucleoside triphosphate hydrolases"/>
    <property type="match status" value="1"/>
</dbReference>
<comment type="similarity">
    <text evidence="1">Belongs to the DNA2/NAM7 helicase family.</text>
</comment>
<evidence type="ECO:0000259" key="8">
    <source>
        <dbReference type="Pfam" id="PF13086"/>
    </source>
</evidence>
<keyword evidence="2" id="KW-0547">Nucleotide-binding</keyword>
<reference evidence="10 11" key="1">
    <citation type="submission" date="2019-10" db="EMBL/GenBank/DDBJ databases">
        <title>Nocardia macrotermitis sp. nov. and Nocardia aurantia sp. nov., isolated from the gut of fungus growing-termite Macrotermes natalensis.</title>
        <authorList>
            <person name="Benndorf R."/>
            <person name="Schwitalla J."/>
            <person name="Martin K."/>
            <person name="De Beer W."/>
            <person name="Kaster A.-K."/>
            <person name="Vollmers J."/>
            <person name="Poulsen M."/>
            <person name="Beemelmanns C."/>
        </authorList>
    </citation>
    <scope>NUCLEOTIDE SEQUENCE [LARGE SCALE GENOMIC DNA]</scope>
    <source>
        <strain evidence="10 11">RB20</strain>
    </source>
</reference>
<evidence type="ECO:0000256" key="6">
    <source>
        <dbReference type="SAM" id="Coils"/>
    </source>
</evidence>
<comment type="caution">
    <text evidence="10">The sequence shown here is derived from an EMBL/GenBank/DDBJ whole genome shotgun (WGS) entry which is preliminary data.</text>
</comment>
<feature type="domain" description="DNA2/NAM7 helicase helicase" evidence="8">
    <location>
        <begin position="178"/>
        <end position="532"/>
    </location>
</feature>
<dbReference type="Proteomes" id="UP000438448">
    <property type="component" value="Unassembled WGS sequence"/>
</dbReference>
<dbReference type="OrthoDB" id="9757917at2"/>
<feature type="coiled-coil region" evidence="6">
    <location>
        <begin position="398"/>
        <end position="425"/>
    </location>
</feature>
<feature type="domain" description="DNA2/NAM7 helicase-like C-terminal" evidence="9">
    <location>
        <begin position="555"/>
        <end position="731"/>
    </location>
</feature>
<dbReference type="EMBL" id="WEGK01000003">
    <property type="protein sequence ID" value="MQY18529.1"/>
    <property type="molecule type" value="Genomic_DNA"/>
</dbReference>